<dbReference type="HOGENOM" id="CLU_000445_69_8_6"/>
<dbReference type="EMBL" id="CP003154">
    <property type="protein sequence ID" value="AFL75931.1"/>
    <property type="molecule type" value="Genomic_DNA"/>
</dbReference>
<reference evidence="3 4" key="1">
    <citation type="submission" date="2012-06" db="EMBL/GenBank/DDBJ databases">
        <title>Complete sequence of Thiocystis violascens DSM 198.</title>
        <authorList>
            <consortium name="US DOE Joint Genome Institute"/>
            <person name="Lucas S."/>
            <person name="Han J."/>
            <person name="Lapidus A."/>
            <person name="Cheng J.-F."/>
            <person name="Goodwin L."/>
            <person name="Pitluck S."/>
            <person name="Peters L."/>
            <person name="Ovchinnikova G."/>
            <person name="Teshima H."/>
            <person name="Detter J.C."/>
            <person name="Han C."/>
            <person name="Tapia R."/>
            <person name="Land M."/>
            <person name="Hauser L."/>
            <person name="Kyrpides N."/>
            <person name="Ivanova N."/>
            <person name="Pagani I."/>
            <person name="Vogl K."/>
            <person name="Liu Z."/>
            <person name="Frigaard N.-U."/>
            <person name="Bryant D."/>
            <person name="Woyke T."/>
        </authorList>
    </citation>
    <scope>NUCLEOTIDE SEQUENCE [LARGE SCALE GENOMIC DNA]</scope>
    <source>
        <strain evidence="4">ATCC 17096 / DSM 198 / 6111</strain>
    </source>
</reference>
<accession>I3YG13</accession>
<dbReference type="PANTHER" id="PTHR45526:SF1">
    <property type="entry name" value="TRANSCRIPTIONAL REGULATORY PROTEIN DCUR-RELATED"/>
    <property type="match status" value="1"/>
</dbReference>
<dbReference type="Proteomes" id="UP000006062">
    <property type="component" value="Chromosome"/>
</dbReference>
<dbReference type="OrthoDB" id="5637927at2"/>
<dbReference type="PANTHER" id="PTHR45526">
    <property type="entry name" value="TRANSCRIPTIONAL REGULATORY PROTEIN DPIA"/>
    <property type="match status" value="1"/>
</dbReference>
<evidence type="ECO:0000259" key="2">
    <source>
        <dbReference type="PROSITE" id="PS50110"/>
    </source>
</evidence>
<dbReference type="STRING" id="765911.Thivi_4110"/>
<sequence>MRVLIVDDSPAVWRRLFDMLEEFPSVSLLAYANTLAEARRFLAGCRPDLLVLDLSLPDGNGLDLLQGLRAAGMDTKVAVFSNDPDLRRHSLDRGADWHFDKSLEFPLLLSLLSDRGYWREQGVIVGSRAHVES</sequence>
<evidence type="ECO:0000313" key="3">
    <source>
        <dbReference type="EMBL" id="AFL75931.1"/>
    </source>
</evidence>
<dbReference type="RefSeq" id="WP_014780316.1">
    <property type="nucleotide sequence ID" value="NC_018012.1"/>
</dbReference>
<dbReference type="KEGG" id="tvi:Thivi_4110"/>
<dbReference type="InterPro" id="IPR001789">
    <property type="entry name" value="Sig_transdc_resp-reg_receiver"/>
</dbReference>
<dbReference type="SMART" id="SM00448">
    <property type="entry name" value="REC"/>
    <property type="match status" value="1"/>
</dbReference>
<dbReference type="PROSITE" id="PS50110">
    <property type="entry name" value="RESPONSE_REGULATORY"/>
    <property type="match status" value="1"/>
</dbReference>
<organism evidence="3 4">
    <name type="scientific">Thiocystis violascens (strain ATCC 17096 / DSM 198 / 6111)</name>
    <name type="common">Chromatium violascens</name>
    <dbReference type="NCBI Taxonomy" id="765911"/>
    <lineage>
        <taxon>Bacteria</taxon>
        <taxon>Pseudomonadati</taxon>
        <taxon>Pseudomonadota</taxon>
        <taxon>Gammaproteobacteria</taxon>
        <taxon>Chromatiales</taxon>
        <taxon>Chromatiaceae</taxon>
        <taxon>Thiocystis</taxon>
    </lineage>
</organism>
<dbReference type="AlphaFoldDB" id="I3YG13"/>
<dbReference type="Pfam" id="PF00072">
    <property type="entry name" value="Response_reg"/>
    <property type="match status" value="1"/>
</dbReference>
<dbReference type="GO" id="GO:0000156">
    <property type="term" value="F:phosphorelay response regulator activity"/>
    <property type="evidence" value="ECO:0007669"/>
    <property type="project" value="TreeGrafter"/>
</dbReference>
<dbReference type="SUPFAM" id="SSF52172">
    <property type="entry name" value="CheY-like"/>
    <property type="match status" value="1"/>
</dbReference>
<protein>
    <submittedName>
        <fullName evidence="3">Response regulator of citrate/malate metabolism</fullName>
    </submittedName>
</protein>
<feature type="domain" description="Response regulatory" evidence="2">
    <location>
        <begin position="2"/>
        <end position="116"/>
    </location>
</feature>
<proteinExistence type="predicted"/>
<name>I3YG13_THIV6</name>
<evidence type="ECO:0000313" key="4">
    <source>
        <dbReference type="Proteomes" id="UP000006062"/>
    </source>
</evidence>
<feature type="modified residue" description="4-aspartylphosphate" evidence="1">
    <location>
        <position position="53"/>
    </location>
</feature>
<keyword evidence="1" id="KW-0597">Phosphoprotein</keyword>
<dbReference type="eggNOG" id="COG4565">
    <property type="taxonomic scope" value="Bacteria"/>
</dbReference>
<gene>
    <name evidence="3" type="ordered locus">Thivi_4110</name>
</gene>
<dbReference type="InterPro" id="IPR051271">
    <property type="entry name" value="2C-system_Tx_regulators"/>
</dbReference>
<evidence type="ECO:0000256" key="1">
    <source>
        <dbReference type="PROSITE-ProRule" id="PRU00169"/>
    </source>
</evidence>
<dbReference type="InterPro" id="IPR011006">
    <property type="entry name" value="CheY-like_superfamily"/>
</dbReference>
<keyword evidence="4" id="KW-1185">Reference proteome</keyword>
<dbReference type="Gene3D" id="3.40.50.2300">
    <property type="match status" value="1"/>
</dbReference>